<dbReference type="Gene3D" id="3.20.20.450">
    <property type="entry name" value="EAL domain"/>
    <property type="match status" value="1"/>
</dbReference>
<reference evidence="4 5" key="1">
    <citation type="submission" date="2018-09" db="EMBL/GenBank/DDBJ databases">
        <title>YIM 75000 draft genome.</title>
        <authorList>
            <person name="Tang S."/>
            <person name="Feng Y."/>
        </authorList>
    </citation>
    <scope>NUCLEOTIDE SEQUENCE [LARGE SCALE GENOMIC DNA]</scope>
    <source>
        <strain evidence="4 5">YIM 75000</strain>
    </source>
</reference>
<dbReference type="EMBL" id="QZEZ01000002">
    <property type="protein sequence ID" value="RJK96981.1"/>
    <property type="molecule type" value="Genomic_DNA"/>
</dbReference>
<proteinExistence type="predicted"/>
<sequence length="766" mass="80181">MAAMSESRAPLPRAVRAGGVVAAVVLATYLASLLVRDRYDPLFDLGVGSAAYVVPGLLVLARARLVERNRTGFALVGSAVLLQAAGNALDLSEVHLPDPLPGLAAVDAAYLGVYPLLLAGVVALARHEVGGAQRSLWLDGLIAALGGAAAGSVLGLRTILPALEGGRLGEVLSTAAYPVLDLVLAALVLGVVTIRGRGPGRTWTWLAAGLLLFAAGDTVYALRTVAGTFVSGTLLDGTWAVALAVVAAAAWARDDVPRPHEAVRSALGVPGAFALVTVGVLVAGGRTPLPAYVEALAAATLLLVLARTALAFRDLRALAESHRLSRTDDLTGLPNRRAFLERLDEALAEAAEGEEPTAIALLDLDGFKEVNDTLGHQVGDELLRLVGPRLVPALRAGDDLARLGGDEFALLLRCTDADGAAEVARRVAAALAEPLEVAGVPVRVSGSVGIALHPQDAADGHGLLQCADIAMYAAKAERTVVAHYDPQRDTASRERLRTRQMLRRAIEQDEFEVHYQPQCALGGGAAVGVEALVRWRHPERGLLPPGAFLELVEQAHLMPALTLVVLEQGVQQCAAWRRQGRELTVSVNLSARSLLDPELPGQVDALLRRHALPAAALVLEVTEEMIVTDPVRSLATLDALRALGLGLALDDYGTGYASLRYLRDLPFDELKIDRSFVQDLGTRAADTAIVASTTELAHALGLRVVAEGVETAAALGLLAELGVDTAQGYHLCRPVPATDLSAWLEARAAAAPPLPAGAQPLEPAPR</sequence>
<dbReference type="Pfam" id="PF00563">
    <property type="entry name" value="EAL"/>
    <property type="match status" value="1"/>
</dbReference>
<keyword evidence="1" id="KW-0472">Membrane</keyword>
<feature type="transmembrane region" description="Helical" evidence="1">
    <location>
        <begin position="228"/>
        <end position="251"/>
    </location>
</feature>
<evidence type="ECO:0000256" key="1">
    <source>
        <dbReference type="SAM" id="Phobius"/>
    </source>
</evidence>
<dbReference type="OrthoDB" id="23692at2"/>
<dbReference type="InterPro" id="IPR043128">
    <property type="entry name" value="Rev_trsase/Diguanyl_cyclase"/>
</dbReference>
<feature type="transmembrane region" description="Helical" evidence="1">
    <location>
        <begin position="175"/>
        <end position="194"/>
    </location>
</feature>
<evidence type="ECO:0000313" key="4">
    <source>
        <dbReference type="EMBL" id="RJK96981.1"/>
    </source>
</evidence>
<feature type="transmembrane region" description="Helical" evidence="1">
    <location>
        <begin position="101"/>
        <end position="124"/>
    </location>
</feature>
<feature type="domain" description="EAL" evidence="2">
    <location>
        <begin position="495"/>
        <end position="748"/>
    </location>
</feature>
<evidence type="ECO:0000259" key="3">
    <source>
        <dbReference type="PROSITE" id="PS50887"/>
    </source>
</evidence>
<feature type="transmembrane region" description="Helical" evidence="1">
    <location>
        <begin position="72"/>
        <end position="89"/>
    </location>
</feature>
<keyword evidence="1" id="KW-0812">Transmembrane</keyword>
<feature type="domain" description="GGDEF" evidence="3">
    <location>
        <begin position="355"/>
        <end position="486"/>
    </location>
</feature>
<dbReference type="SUPFAM" id="SSF55073">
    <property type="entry name" value="Nucleotide cyclase"/>
    <property type="match status" value="1"/>
</dbReference>
<protein>
    <submittedName>
        <fullName evidence="4">Bifunctional diguanylate cyclase/phosphodiesterase</fullName>
    </submittedName>
</protein>
<dbReference type="InterPro" id="IPR029787">
    <property type="entry name" value="Nucleotide_cyclase"/>
</dbReference>
<dbReference type="SUPFAM" id="SSF141868">
    <property type="entry name" value="EAL domain-like"/>
    <property type="match status" value="1"/>
</dbReference>
<dbReference type="CDD" id="cd01949">
    <property type="entry name" value="GGDEF"/>
    <property type="match status" value="1"/>
</dbReference>
<dbReference type="SMART" id="SM00267">
    <property type="entry name" value="GGDEF"/>
    <property type="match status" value="1"/>
</dbReference>
<feature type="transmembrane region" description="Helical" evidence="1">
    <location>
        <begin position="14"/>
        <end position="35"/>
    </location>
</feature>
<dbReference type="InterPro" id="IPR035919">
    <property type="entry name" value="EAL_sf"/>
</dbReference>
<keyword evidence="1" id="KW-1133">Transmembrane helix</keyword>
<dbReference type="AlphaFoldDB" id="A0A3A3YZ08"/>
<comment type="caution">
    <text evidence="4">The sequence shown here is derived from an EMBL/GenBank/DDBJ whole genome shotgun (WGS) entry which is preliminary data.</text>
</comment>
<accession>A0A3A3YZ08</accession>
<dbReference type="GO" id="GO:0071111">
    <property type="term" value="F:cyclic-guanylate-specific phosphodiesterase activity"/>
    <property type="evidence" value="ECO:0007669"/>
    <property type="project" value="InterPro"/>
</dbReference>
<dbReference type="InterPro" id="IPR050706">
    <property type="entry name" value="Cyclic-di-GMP_PDE-like"/>
</dbReference>
<dbReference type="PROSITE" id="PS50887">
    <property type="entry name" value="GGDEF"/>
    <property type="match status" value="1"/>
</dbReference>
<feature type="transmembrane region" description="Helical" evidence="1">
    <location>
        <begin position="203"/>
        <end position="222"/>
    </location>
</feature>
<feature type="transmembrane region" description="Helical" evidence="1">
    <location>
        <begin position="41"/>
        <end position="60"/>
    </location>
</feature>
<dbReference type="Pfam" id="PF00990">
    <property type="entry name" value="GGDEF"/>
    <property type="match status" value="1"/>
</dbReference>
<dbReference type="InterPro" id="IPR001633">
    <property type="entry name" value="EAL_dom"/>
</dbReference>
<dbReference type="NCBIfam" id="TIGR00254">
    <property type="entry name" value="GGDEF"/>
    <property type="match status" value="1"/>
</dbReference>
<organism evidence="4 5">
    <name type="scientific">Vallicoccus soli</name>
    <dbReference type="NCBI Taxonomy" id="2339232"/>
    <lineage>
        <taxon>Bacteria</taxon>
        <taxon>Bacillati</taxon>
        <taxon>Actinomycetota</taxon>
        <taxon>Actinomycetes</taxon>
        <taxon>Motilibacterales</taxon>
        <taxon>Vallicoccaceae</taxon>
        <taxon>Vallicoccus</taxon>
    </lineage>
</organism>
<dbReference type="Proteomes" id="UP000265614">
    <property type="component" value="Unassembled WGS sequence"/>
</dbReference>
<name>A0A3A3YZ08_9ACTN</name>
<gene>
    <name evidence="4" type="ORF">D5H78_07010</name>
</gene>
<dbReference type="SMART" id="SM00052">
    <property type="entry name" value="EAL"/>
    <property type="match status" value="1"/>
</dbReference>
<dbReference type="PANTHER" id="PTHR33121:SF79">
    <property type="entry name" value="CYCLIC DI-GMP PHOSPHODIESTERASE PDED-RELATED"/>
    <property type="match status" value="1"/>
</dbReference>
<feature type="transmembrane region" description="Helical" evidence="1">
    <location>
        <begin position="136"/>
        <end position="155"/>
    </location>
</feature>
<dbReference type="PANTHER" id="PTHR33121">
    <property type="entry name" value="CYCLIC DI-GMP PHOSPHODIESTERASE PDEF"/>
    <property type="match status" value="1"/>
</dbReference>
<dbReference type="RefSeq" id="WP_119949697.1">
    <property type="nucleotide sequence ID" value="NZ_QZEZ01000002.1"/>
</dbReference>
<dbReference type="InterPro" id="IPR000160">
    <property type="entry name" value="GGDEF_dom"/>
</dbReference>
<dbReference type="Gene3D" id="3.30.70.270">
    <property type="match status" value="1"/>
</dbReference>
<dbReference type="PROSITE" id="PS50883">
    <property type="entry name" value="EAL"/>
    <property type="match status" value="1"/>
</dbReference>
<keyword evidence="5" id="KW-1185">Reference proteome</keyword>
<feature type="transmembrane region" description="Helical" evidence="1">
    <location>
        <begin position="263"/>
        <end position="283"/>
    </location>
</feature>
<evidence type="ECO:0000313" key="5">
    <source>
        <dbReference type="Proteomes" id="UP000265614"/>
    </source>
</evidence>
<evidence type="ECO:0000259" key="2">
    <source>
        <dbReference type="PROSITE" id="PS50883"/>
    </source>
</evidence>
<dbReference type="CDD" id="cd01948">
    <property type="entry name" value="EAL"/>
    <property type="match status" value="1"/>
</dbReference>